<dbReference type="WBParaSite" id="MCU_007192-RA">
    <property type="protein sequence ID" value="MCU_007192-RA"/>
    <property type="gene ID" value="MCU_007192"/>
</dbReference>
<gene>
    <name evidence="3" type="ORF">MCOS_LOCUS1835</name>
</gene>
<dbReference type="GO" id="GO:0003756">
    <property type="term" value="F:protein disulfide isomerase activity"/>
    <property type="evidence" value="ECO:0007669"/>
    <property type="project" value="TreeGrafter"/>
</dbReference>
<dbReference type="AlphaFoldDB" id="A0A0R3U563"/>
<reference evidence="3 4" key="1">
    <citation type="submission" date="2018-10" db="EMBL/GenBank/DDBJ databases">
        <authorList>
            <consortium name="Pathogen Informatics"/>
        </authorList>
    </citation>
    <scope>NUCLEOTIDE SEQUENCE [LARGE SCALE GENOMIC DNA]</scope>
</reference>
<keyword evidence="1" id="KW-0732">Signal</keyword>
<dbReference type="CDD" id="cd02961">
    <property type="entry name" value="PDI_a_family"/>
    <property type="match status" value="1"/>
</dbReference>
<dbReference type="PANTHER" id="PTHR45672">
    <property type="entry name" value="PROTEIN DISULFIDE-ISOMERASE C17H9.14C-RELATED"/>
    <property type="match status" value="1"/>
</dbReference>
<dbReference type="GO" id="GO:0006457">
    <property type="term" value="P:protein folding"/>
    <property type="evidence" value="ECO:0007669"/>
    <property type="project" value="TreeGrafter"/>
</dbReference>
<evidence type="ECO:0000259" key="2">
    <source>
        <dbReference type="PROSITE" id="PS51352"/>
    </source>
</evidence>
<proteinExistence type="predicted"/>
<dbReference type="OrthoDB" id="74910at2759"/>
<dbReference type="STRING" id="53468.A0A0R3U563"/>
<evidence type="ECO:0000256" key="1">
    <source>
        <dbReference type="SAM" id="SignalP"/>
    </source>
</evidence>
<keyword evidence="4" id="KW-1185">Reference proteome</keyword>
<sequence>MLLTVLFFILPLLTQVAFCGVEKVIELNPQSLSKLEDLSKTTNVTLLVLFYAPWCYYSKKVLPVYDQAAALLPARNPQLYLVKIDASKYKADLKSYKIGGYPTIVYLINGTRHKYTGDRSVEDLSDFVEKVRRK</sequence>
<evidence type="ECO:0000313" key="5">
    <source>
        <dbReference type="WBParaSite" id="MCU_007192-RA"/>
    </source>
</evidence>
<dbReference type="SUPFAM" id="SSF52833">
    <property type="entry name" value="Thioredoxin-like"/>
    <property type="match status" value="1"/>
</dbReference>
<dbReference type="InterPro" id="IPR051063">
    <property type="entry name" value="PDI"/>
</dbReference>
<dbReference type="Gene3D" id="3.40.30.10">
    <property type="entry name" value="Glutaredoxin"/>
    <property type="match status" value="1"/>
</dbReference>
<accession>A0A0R3U563</accession>
<feature type="domain" description="Thioredoxin" evidence="2">
    <location>
        <begin position="7"/>
        <end position="133"/>
    </location>
</feature>
<dbReference type="GO" id="GO:0005783">
    <property type="term" value="C:endoplasmic reticulum"/>
    <property type="evidence" value="ECO:0007669"/>
    <property type="project" value="TreeGrafter"/>
</dbReference>
<dbReference type="InterPro" id="IPR036249">
    <property type="entry name" value="Thioredoxin-like_sf"/>
</dbReference>
<feature type="chain" id="PRO_5043132198" evidence="1">
    <location>
        <begin position="20"/>
        <end position="134"/>
    </location>
</feature>
<evidence type="ECO:0000313" key="4">
    <source>
        <dbReference type="Proteomes" id="UP000267029"/>
    </source>
</evidence>
<organism evidence="3 4">
    <name type="scientific">Mesocestoides corti</name>
    <name type="common">Flatworm</name>
    <dbReference type="NCBI Taxonomy" id="53468"/>
    <lineage>
        <taxon>Eukaryota</taxon>
        <taxon>Metazoa</taxon>
        <taxon>Spiralia</taxon>
        <taxon>Lophotrochozoa</taxon>
        <taxon>Platyhelminthes</taxon>
        <taxon>Cestoda</taxon>
        <taxon>Eucestoda</taxon>
        <taxon>Cyclophyllidea</taxon>
        <taxon>Mesocestoididae</taxon>
        <taxon>Mesocestoides</taxon>
    </lineage>
</organism>
<protein>
    <submittedName>
        <fullName evidence="5">Thioredoxin domain-containing protein</fullName>
    </submittedName>
</protein>
<dbReference type="PROSITE" id="PS51352">
    <property type="entry name" value="THIOREDOXIN_2"/>
    <property type="match status" value="1"/>
</dbReference>
<reference evidence="5" key="2">
    <citation type="submission" date="2019-11" db="UniProtKB">
        <authorList>
            <consortium name="WormBaseParasite"/>
        </authorList>
    </citation>
    <scope>IDENTIFICATION</scope>
</reference>
<evidence type="ECO:0000313" key="3">
    <source>
        <dbReference type="EMBL" id="VDD75832.1"/>
    </source>
</evidence>
<dbReference type="Pfam" id="PF00085">
    <property type="entry name" value="Thioredoxin"/>
    <property type="match status" value="1"/>
</dbReference>
<dbReference type="InterPro" id="IPR013766">
    <property type="entry name" value="Thioredoxin_domain"/>
</dbReference>
<dbReference type="Proteomes" id="UP000267029">
    <property type="component" value="Unassembled WGS sequence"/>
</dbReference>
<feature type="signal peptide" evidence="1">
    <location>
        <begin position="1"/>
        <end position="19"/>
    </location>
</feature>
<name>A0A0R3U563_MESCO</name>
<dbReference type="EMBL" id="UXSR01000257">
    <property type="protein sequence ID" value="VDD75832.1"/>
    <property type="molecule type" value="Genomic_DNA"/>
</dbReference>